<evidence type="ECO:0008006" key="3">
    <source>
        <dbReference type="Google" id="ProtNLM"/>
    </source>
</evidence>
<dbReference type="EMBL" id="RZUH01000001">
    <property type="protein sequence ID" value="KAA8829561.1"/>
    <property type="molecule type" value="Genomic_DNA"/>
</dbReference>
<dbReference type="AlphaFoldDB" id="A0A5M9ZPJ6"/>
<sequence length="122" mass="13922">MSENGGESLARAVMIEAGFEVPQLQRVFVDPRNPREWYRVDFVWAFPGGYTVVAEYDGMAKYVNPTMTGRRTIQAVVNQQSERERKLYAWGVSKIVRIGYDDVVRRQPLIDKLDDAGIPRGV</sequence>
<gene>
    <name evidence="1" type="ORF">EMO91_00690</name>
</gene>
<reference evidence="1 2" key="1">
    <citation type="journal article" date="2019" name="Syst. Appl. Microbiol.">
        <title>Characterization of Bifidobacterium species in feaces of the Egyptian fruit bat: Description of B. vespertilionis sp. nov. and B. rousetti sp. nov.</title>
        <authorList>
            <person name="Modesto M."/>
            <person name="Satti M."/>
            <person name="Watanabe K."/>
            <person name="Puglisi E."/>
            <person name="Morelli L."/>
            <person name="Huang C.-H."/>
            <person name="Liou J.-S."/>
            <person name="Miyashita M."/>
            <person name="Tamura T."/>
            <person name="Saito S."/>
            <person name="Mori K."/>
            <person name="Huang L."/>
            <person name="Sciavilla P."/>
            <person name="Sandri C."/>
            <person name="Spiezio C."/>
            <person name="Vitali F."/>
            <person name="Cavalieri D."/>
            <person name="Perpetuini G."/>
            <person name="Tofalo R."/>
            <person name="Bonetti A."/>
            <person name="Arita M."/>
            <person name="Mattarelli P."/>
        </authorList>
    </citation>
    <scope>NUCLEOTIDE SEQUENCE [LARGE SCALE GENOMIC DNA]</scope>
    <source>
        <strain evidence="1 2">RST17</strain>
    </source>
</reference>
<proteinExistence type="predicted"/>
<accession>A0A5M9ZPJ6</accession>
<comment type="caution">
    <text evidence="1">The sequence shown here is derived from an EMBL/GenBank/DDBJ whole genome shotgun (WGS) entry which is preliminary data.</text>
</comment>
<dbReference type="Proteomes" id="UP000410049">
    <property type="component" value="Unassembled WGS sequence"/>
</dbReference>
<protein>
    <recommendedName>
        <fullName evidence="3">CTP synthase</fullName>
    </recommendedName>
</protein>
<name>A0A5M9ZPJ6_9BIFI</name>
<evidence type="ECO:0000313" key="1">
    <source>
        <dbReference type="EMBL" id="KAA8829561.1"/>
    </source>
</evidence>
<organism evidence="1 2">
    <name type="scientific">Bifidobacterium myosotis</name>
    <dbReference type="NCBI Taxonomy" id="1630166"/>
    <lineage>
        <taxon>Bacteria</taxon>
        <taxon>Bacillati</taxon>
        <taxon>Actinomycetota</taxon>
        <taxon>Actinomycetes</taxon>
        <taxon>Bifidobacteriales</taxon>
        <taxon>Bifidobacteriaceae</taxon>
        <taxon>Bifidobacterium</taxon>
    </lineage>
</organism>
<evidence type="ECO:0000313" key="2">
    <source>
        <dbReference type="Proteomes" id="UP000410049"/>
    </source>
</evidence>